<evidence type="ECO:0000313" key="3">
    <source>
        <dbReference type="EMBL" id="KOF98100.1"/>
    </source>
</evidence>
<name>A0A0L8IAR2_OCTBM</name>
<gene>
    <name evidence="3" type="ORF">OCBIM_22027241mg</name>
</gene>
<organism evidence="3">
    <name type="scientific">Octopus bimaculoides</name>
    <name type="common">California two-spotted octopus</name>
    <dbReference type="NCBI Taxonomy" id="37653"/>
    <lineage>
        <taxon>Eukaryota</taxon>
        <taxon>Metazoa</taxon>
        <taxon>Spiralia</taxon>
        <taxon>Lophotrochozoa</taxon>
        <taxon>Mollusca</taxon>
        <taxon>Cephalopoda</taxon>
        <taxon>Coleoidea</taxon>
        <taxon>Octopodiformes</taxon>
        <taxon>Octopoda</taxon>
        <taxon>Incirrata</taxon>
        <taxon>Octopodidae</taxon>
        <taxon>Octopus</taxon>
    </lineage>
</organism>
<dbReference type="EC" id="5.6.2.3" evidence="1"/>
<dbReference type="GO" id="GO:0005524">
    <property type="term" value="F:ATP binding"/>
    <property type="evidence" value="ECO:0007669"/>
    <property type="project" value="UniProtKB-KW"/>
</dbReference>
<dbReference type="Gene3D" id="3.40.50.300">
    <property type="entry name" value="P-loop containing nucleotide triphosphate hydrolases"/>
    <property type="match status" value="1"/>
</dbReference>
<dbReference type="InterPro" id="IPR010285">
    <property type="entry name" value="DNA_helicase_pif1-like_DEAD"/>
</dbReference>
<evidence type="ECO:0000256" key="1">
    <source>
        <dbReference type="RuleBase" id="RU363044"/>
    </source>
</evidence>
<keyword evidence="1" id="KW-0347">Helicase</keyword>
<dbReference type="GO" id="GO:0006310">
    <property type="term" value="P:DNA recombination"/>
    <property type="evidence" value="ECO:0007669"/>
    <property type="project" value="UniProtKB-KW"/>
</dbReference>
<keyword evidence="1" id="KW-0234">DNA repair</keyword>
<dbReference type="GO" id="GO:0043139">
    <property type="term" value="F:5'-3' DNA helicase activity"/>
    <property type="evidence" value="ECO:0007669"/>
    <property type="project" value="UniProtKB-EC"/>
</dbReference>
<keyword evidence="1" id="KW-0067">ATP-binding</keyword>
<proteinExistence type="inferred from homology"/>
<sequence>MESLQAVVNEKEPILVQDQKEVYWQVLTSVNKNTGGDFFLDAPEGTGKTLLINLLLAKVRQKIALAVASSGIAATLLTGGRTVHSTFKLLLNLIQNESPLCNISKNTSLAKLLTDAKLIVWDDAIMFHKAAFEALDTTLQDFRNNKIMGDVILLMAGDFRQTLPVIPSGTKADELRACIKSSYI</sequence>
<dbReference type="PANTHER" id="PTHR10492">
    <property type="match status" value="1"/>
</dbReference>
<keyword evidence="1" id="KW-0547">Nucleotide-binding</keyword>
<dbReference type="EMBL" id="KQ416216">
    <property type="protein sequence ID" value="KOF98100.1"/>
    <property type="molecule type" value="Genomic_DNA"/>
</dbReference>
<dbReference type="OMA" id="IRDEMAY"/>
<dbReference type="KEGG" id="obi:106879339"/>
<dbReference type="GO" id="GO:0000723">
    <property type="term" value="P:telomere maintenance"/>
    <property type="evidence" value="ECO:0007669"/>
    <property type="project" value="InterPro"/>
</dbReference>
<dbReference type="SUPFAM" id="SSF52540">
    <property type="entry name" value="P-loop containing nucleoside triphosphate hydrolases"/>
    <property type="match status" value="1"/>
</dbReference>
<reference evidence="3" key="1">
    <citation type="submission" date="2015-07" db="EMBL/GenBank/DDBJ databases">
        <title>MeaNS - Measles Nucleotide Surveillance Program.</title>
        <authorList>
            <person name="Tran T."/>
            <person name="Druce J."/>
        </authorList>
    </citation>
    <scope>NUCLEOTIDE SEQUENCE</scope>
    <source>
        <strain evidence="3">UCB-OBI-ISO-001</strain>
        <tissue evidence="3">Gonad</tissue>
    </source>
</reference>
<accession>A0A0L8IAR2</accession>
<dbReference type="GO" id="GO:0016887">
    <property type="term" value="F:ATP hydrolysis activity"/>
    <property type="evidence" value="ECO:0007669"/>
    <property type="project" value="RHEA"/>
</dbReference>
<keyword evidence="1" id="KW-0227">DNA damage</keyword>
<comment type="similarity">
    <text evidence="1">Belongs to the helicase family.</text>
</comment>
<keyword evidence="1" id="KW-0233">DNA recombination</keyword>
<dbReference type="AlphaFoldDB" id="A0A0L8IAR2"/>
<keyword evidence="1" id="KW-0378">Hydrolase</keyword>
<comment type="cofactor">
    <cofactor evidence="1">
        <name>Mg(2+)</name>
        <dbReference type="ChEBI" id="CHEBI:18420"/>
    </cofactor>
</comment>
<evidence type="ECO:0000259" key="2">
    <source>
        <dbReference type="Pfam" id="PF05970"/>
    </source>
</evidence>
<protein>
    <recommendedName>
        <fullName evidence="1">ATP-dependent DNA helicase</fullName>
        <ecNumber evidence="1">5.6.2.3</ecNumber>
    </recommendedName>
</protein>
<comment type="catalytic activity">
    <reaction evidence="1">
        <text>ATP + H2O = ADP + phosphate + H(+)</text>
        <dbReference type="Rhea" id="RHEA:13065"/>
        <dbReference type="ChEBI" id="CHEBI:15377"/>
        <dbReference type="ChEBI" id="CHEBI:15378"/>
        <dbReference type="ChEBI" id="CHEBI:30616"/>
        <dbReference type="ChEBI" id="CHEBI:43474"/>
        <dbReference type="ChEBI" id="CHEBI:456216"/>
        <dbReference type="EC" id="5.6.2.3"/>
    </reaction>
</comment>
<dbReference type="PANTHER" id="PTHR10492:SF57">
    <property type="entry name" value="ATP-DEPENDENT DNA HELICASE"/>
    <property type="match status" value="1"/>
</dbReference>
<dbReference type="Pfam" id="PF05970">
    <property type="entry name" value="PIF1"/>
    <property type="match status" value="1"/>
</dbReference>
<dbReference type="InterPro" id="IPR027417">
    <property type="entry name" value="P-loop_NTPase"/>
</dbReference>
<dbReference type="OrthoDB" id="10050764at2759"/>
<dbReference type="GO" id="GO:0006281">
    <property type="term" value="P:DNA repair"/>
    <property type="evidence" value="ECO:0007669"/>
    <property type="project" value="UniProtKB-KW"/>
</dbReference>
<feature type="domain" description="DNA helicase Pif1-like DEAD-box helicase" evidence="2">
    <location>
        <begin position="15"/>
        <end position="183"/>
    </location>
</feature>